<keyword evidence="2" id="KW-1185">Reference proteome</keyword>
<evidence type="ECO:0008006" key="3">
    <source>
        <dbReference type="Google" id="ProtNLM"/>
    </source>
</evidence>
<dbReference type="InterPro" id="IPR038607">
    <property type="entry name" value="PhoD-like_sf"/>
</dbReference>
<evidence type="ECO:0000313" key="2">
    <source>
        <dbReference type="Proteomes" id="UP001235343"/>
    </source>
</evidence>
<gene>
    <name evidence="1" type="ORF">QQS35_11275</name>
</gene>
<dbReference type="Proteomes" id="UP001235343">
    <property type="component" value="Unassembled WGS sequence"/>
</dbReference>
<dbReference type="PANTHER" id="PTHR37031:SF2">
    <property type="entry name" value="PHOD-LIKE PHOSPHATASE METALLOPHOSPHATASE DOMAIN-CONTAINING PROTEIN"/>
    <property type="match status" value="1"/>
</dbReference>
<organism evidence="1 2">
    <name type="scientific">Aquibacillus rhizosphaerae</name>
    <dbReference type="NCBI Taxonomy" id="3051431"/>
    <lineage>
        <taxon>Bacteria</taxon>
        <taxon>Bacillati</taxon>
        <taxon>Bacillota</taxon>
        <taxon>Bacilli</taxon>
        <taxon>Bacillales</taxon>
        <taxon>Bacillaceae</taxon>
        <taxon>Aquibacillus</taxon>
    </lineage>
</organism>
<dbReference type="EMBL" id="JASTZU010000036">
    <property type="protein sequence ID" value="MDL4841032.1"/>
    <property type="molecule type" value="Genomic_DNA"/>
</dbReference>
<comment type="caution">
    <text evidence="1">The sequence shown here is derived from an EMBL/GenBank/DDBJ whole genome shotgun (WGS) entry which is preliminary data.</text>
</comment>
<reference evidence="1 2" key="1">
    <citation type="submission" date="2023-06" db="EMBL/GenBank/DDBJ databases">
        <title>Aquibacillus rhizosphaerae LR5S19.</title>
        <authorList>
            <person name="Sun J.-Q."/>
        </authorList>
    </citation>
    <scope>NUCLEOTIDE SEQUENCE [LARGE SCALE GENOMIC DNA]</scope>
    <source>
        <strain evidence="1 2">LR5S19</strain>
    </source>
</reference>
<proteinExistence type="predicted"/>
<accession>A0ABT7L586</accession>
<dbReference type="SUPFAM" id="SSF56300">
    <property type="entry name" value="Metallo-dependent phosphatases"/>
    <property type="match status" value="1"/>
</dbReference>
<dbReference type="Gene3D" id="3.60.21.70">
    <property type="entry name" value="PhoD-like phosphatase"/>
    <property type="match status" value="1"/>
</dbReference>
<dbReference type="RefSeq" id="WP_285932217.1">
    <property type="nucleotide sequence ID" value="NZ_JASTZU010000036.1"/>
</dbReference>
<name>A0ABT7L586_9BACI</name>
<dbReference type="InterPro" id="IPR029052">
    <property type="entry name" value="Metallo-depent_PP-like"/>
</dbReference>
<evidence type="ECO:0000313" key="1">
    <source>
        <dbReference type="EMBL" id="MDL4841032.1"/>
    </source>
</evidence>
<protein>
    <recommendedName>
        <fullName evidence="3">PhoD-like phosphatase metallophosphatase domain-containing protein</fullName>
    </recommendedName>
</protein>
<sequence length="699" mass="81193">MNLPTLLSGPIIRFTNTKQVCIWLATSQNFEIDANLYYFNSEPVLTTQLLETKTQVETIHTGKNLYIHLITIYPKVNPLPTDQLLGYNLYLSNKFETLDLKSFGLLDQQNPHAIVYEDLPLPSFYINTDSKNKILYGSCRKPHSNGEDALASADIATEEHCMDVSERPSSLFLMGDQIYADDIPDPLSQFIFQLGEQLIGEKEELAGLDHRLAMEPFQTSIELIHGRQFIINHFAKFTSNHAANHLIQFGEYAAMYLLTYSPQLWELAKDCGVFDPFEQVHANGDIYFTYPNNNCYKSEYKKELEQHRARYTEQLYNLYTFHQNLYRGRRLLANTPTYMIFDDHDITDDWNLTIDWKNNVWNSSLGRHIVSNGLAAYWTFQGWGNNPWTFTNEFKTKIENYFQNLSIQGKAYEEYVNLLWQFDRWHFIAPTNPRAIFLDTRTMRGYDPQPQPTKVGALIEENIRSPQLINNSGWKKLSQTLSRSSWQSNEKLIIVSPTPLYGIGLIESVLHEYVYPLRVLGISVQSMLDFEAWKYNDEGFKSFIEWLAKWEPSHCFILSGDVHYASSVRSTIEFVNETQLEILQFTSSPMCNMSFTGMWGFLMKKVVWLNALKRKRENIYRHCDDGGQVVLDEEDACPNDYKWREQIQYLSTEKGNIIDIDNNIGLLEIQSDTVQNKLLKYYGTGKLENHFKQITLSDS</sequence>
<dbReference type="PANTHER" id="PTHR37031">
    <property type="entry name" value="METALLOPHOSPHATASE BINDING DOMAIN PROTEIN"/>
    <property type="match status" value="1"/>
</dbReference>